<evidence type="ECO:0000256" key="1">
    <source>
        <dbReference type="SAM" id="MobiDB-lite"/>
    </source>
</evidence>
<dbReference type="CDD" id="cd08321">
    <property type="entry name" value="Pyrin_ASC-like"/>
    <property type="match status" value="1"/>
</dbReference>
<dbReference type="SUPFAM" id="SSF47986">
    <property type="entry name" value="DEATH domain"/>
    <property type="match status" value="1"/>
</dbReference>
<dbReference type="Ensembl" id="ENSCCRT00015034313.1">
    <property type="protein sequence ID" value="ENSCCRP00015033167.1"/>
    <property type="gene ID" value="ENSCCRG00015013838.1"/>
</dbReference>
<proteinExistence type="predicted"/>
<feature type="region of interest" description="Disordered" evidence="1">
    <location>
        <begin position="81"/>
        <end position="107"/>
    </location>
</feature>
<dbReference type="Pfam" id="PF02758">
    <property type="entry name" value="PYRIN"/>
    <property type="match status" value="1"/>
</dbReference>
<reference evidence="3" key="1">
    <citation type="submission" date="2025-08" db="UniProtKB">
        <authorList>
            <consortium name="Ensembl"/>
        </authorList>
    </citation>
    <scope>IDENTIFICATION</scope>
</reference>
<dbReference type="InterPro" id="IPR011029">
    <property type="entry name" value="DEATH-like_dom_sf"/>
</dbReference>
<dbReference type="InterPro" id="IPR004020">
    <property type="entry name" value="DAPIN"/>
</dbReference>
<organism evidence="3 4">
    <name type="scientific">Cyprinus carpio</name>
    <name type="common">Common carp</name>
    <dbReference type="NCBI Taxonomy" id="7962"/>
    <lineage>
        <taxon>Eukaryota</taxon>
        <taxon>Metazoa</taxon>
        <taxon>Chordata</taxon>
        <taxon>Craniata</taxon>
        <taxon>Vertebrata</taxon>
        <taxon>Euteleostomi</taxon>
        <taxon>Actinopterygii</taxon>
        <taxon>Neopterygii</taxon>
        <taxon>Teleostei</taxon>
        <taxon>Ostariophysi</taxon>
        <taxon>Cypriniformes</taxon>
        <taxon>Cyprinidae</taxon>
        <taxon>Cyprininae</taxon>
        <taxon>Cyprinus</taxon>
    </lineage>
</organism>
<name>A0A8C1U7N0_CYPCA</name>
<sequence length="150" mass="17028">MLSKTVAFSKLLYKTLDDLEKDDLKRFRSLLKEDGRIGAGKLENAGVTDIVNMMVECYGPEEAVKITLKILRKVNQNQLAKELQEKHKEGNKGKNTDHRKRGSTDSEKGEYIQKITVLWLITETASDSLKEPYNINSAMDINIQSIVKTQ</sequence>
<dbReference type="AlphaFoldDB" id="A0A8C1U7N0"/>
<dbReference type="PROSITE" id="PS50824">
    <property type="entry name" value="DAPIN"/>
    <property type="match status" value="1"/>
</dbReference>
<evidence type="ECO:0000313" key="3">
    <source>
        <dbReference type="Ensembl" id="ENSCCRP00015033167.1"/>
    </source>
</evidence>
<protein>
    <recommendedName>
        <fullName evidence="2">Pyrin domain-containing protein</fullName>
    </recommendedName>
</protein>
<accession>A0A8C1U7N0</accession>
<dbReference type="Gene3D" id="1.10.533.10">
    <property type="entry name" value="Death Domain, Fas"/>
    <property type="match status" value="1"/>
</dbReference>
<evidence type="ECO:0000313" key="4">
    <source>
        <dbReference type="Proteomes" id="UP000694700"/>
    </source>
</evidence>
<evidence type="ECO:0000259" key="2">
    <source>
        <dbReference type="PROSITE" id="PS50824"/>
    </source>
</evidence>
<dbReference type="Proteomes" id="UP000694700">
    <property type="component" value="Unplaced"/>
</dbReference>
<feature type="compositionally biased region" description="Basic and acidic residues" evidence="1">
    <location>
        <begin position="82"/>
        <end position="107"/>
    </location>
</feature>
<feature type="domain" description="Pyrin" evidence="2">
    <location>
        <begin position="1"/>
        <end position="89"/>
    </location>
</feature>
<dbReference type="SMART" id="SM01289">
    <property type="entry name" value="PYRIN"/>
    <property type="match status" value="1"/>
</dbReference>